<comment type="caution">
    <text evidence="2">The sequence shown here is derived from an EMBL/GenBank/DDBJ whole genome shotgun (WGS) entry which is preliminary data.</text>
</comment>
<reference evidence="2" key="2">
    <citation type="submission" date="2023-04" db="EMBL/GenBank/DDBJ databases">
        <authorList>
            <person name="Bruccoleri R.E."/>
            <person name="Oakeley E.J."/>
            <person name="Faust A.-M."/>
            <person name="Dessus-Babus S."/>
            <person name="Altorfer M."/>
            <person name="Burckhardt D."/>
            <person name="Oertli M."/>
            <person name="Naumann U."/>
            <person name="Petersen F."/>
            <person name="Wong J."/>
        </authorList>
    </citation>
    <scope>NUCLEOTIDE SEQUENCE</scope>
    <source>
        <strain evidence="2">GSM-AAB239-AS_SAM_17_03QT</strain>
        <tissue evidence="2">Leaf</tissue>
    </source>
</reference>
<name>A0AAX6HD69_IRIPA</name>
<sequence length="100" mass="11370">MDSRTFRELFCGLEIMFVVLELFGGFRWIIWVGIICRYLSAHFPVLGLSRNRGSAAQIFTNYISNRLSKMISKTDFRATTVPVCGPRRNANAPVRPDVEA</sequence>
<accession>A0AAX6HD69</accession>
<evidence type="ECO:0000313" key="2">
    <source>
        <dbReference type="EMBL" id="KAJ6838557.1"/>
    </source>
</evidence>
<dbReference type="AlphaFoldDB" id="A0AAX6HD69"/>
<keyword evidence="1" id="KW-0812">Transmembrane</keyword>
<gene>
    <name evidence="2" type="ORF">M6B38_318040</name>
</gene>
<protein>
    <submittedName>
        <fullName evidence="2">Spidroin-1-like</fullName>
    </submittedName>
</protein>
<organism evidence="2 3">
    <name type="scientific">Iris pallida</name>
    <name type="common">Sweet iris</name>
    <dbReference type="NCBI Taxonomy" id="29817"/>
    <lineage>
        <taxon>Eukaryota</taxon>
        <taxon>Viridiplantae</taxon>
        <taxon>Streptophyta</taxon>
        <taxon>Embryophyta</taxon>
        <taxon>Tracheophyta</taxon>
        <taxon>Spermatophyta</taxon>
        <taxon>Magnoliopsida</taxon>
        <taxon>Liliopsida</taxon>
        <taxon>Asparagales</taxon>
        <taxon>Iridaceae</taxon>
        <taxon>Iridoideae</taxon>
        <taxon>Irideae</taxon>
        <taxon>Iris</taxon>
    </lineage>
</organism>
<feature type="transmembrane region" description="Helical" evidence="1">
    <location>
        <begin position="15"/>
        <end position="40"/>
    </location>
</feature>
<keyword evidence="1" id="KW-0472">Membrane</keyword>
<proteinExistence type="predicted"/>
<reference evidence="2" key="1">
    <citation type="journal article" date="2023" name="GigaByte">
        <title>Genome assembly of the bearded iris, Iris pallida Lam.</title>
        <authorList>
            <person name="Bruccoleri R.E."/>
            <person name="Oakeley E.J."/>
            <person name="Faust A.M.E."/>
            <person name="Altorfer M."/>
            <person name="Dessus-Babus S."/>
            <person name="Burckhardt D."/>
            <person name="Oertli M."/>
            <person name="Naumann U."/>
            <person name="Petersen F."/>
            <person name="Wong J."/>
        </authorList>
    </citation>
    <scope>NUCLEOTIDE SEQUENCE</scope>
    <source>
        <strain evidence="2">GSM-AAB239-AS_SAM_17_03QT</strain>
    </source>
</reference>
<keyword evidence="1" id="KW-1133">Transmembrane helix</keyword>
<evidence type="ECO:0000313" key="3">
    <source>
        <dbReference type="Proteomes" id="UP001140949"/>
    </source>
</evidence>
<dbReference type="Proteomes" id="UP001140949">
    <property type="component" value="Unassembled WGS sequence"/>
</dbReference>
<keyword evidence="3" id="KW-1185">Reference proteome</keyword>
<dbReference type="EMBL" id="JANAVB010010600">
    <property type="protein sequence ID" value="KAJ6838557.1"/>
    <property type="molecule type" value="Genomic_DNA"/>
</dbReference>
<evidence type="ECO:0000256" key="1">
    <source>
        <dbReference type="SAM" id="Phobius"/>
    </source>
</evidence>